<keyword evidence="7" id="KW-0926">Vacuole</keyword>
<evidence type="ECO:0000256" key="15">
    <source>
        <dbReference type="ARBA" id="ARBA00069269"/>
    </source>
</evidence>
<evidence type="ECO:0000313" key="25">
    <source>
        <dbReference type="Proteomes" id="UP001367508"/>
    </source>
</evidence>
<dbReference type="Gene3D" id="2.115.10.20">
    <property type="entry name" value="Glycosyl hydrolase domain, family 43"/>
    <property type="match status" value="1"/>
</dbReference>
<accession>A0AAN9K0I3</accession>
<dbReference type="AlphaFoldDB" id="A0AAN9K0I3"/>
<comment type="catalytic activity">
    <reaction evidence="1">
        <text>Hydrolysis of terminal non-reducing beta-D-fructofuranoside residues in beta-D-fructofuranosides.</text>
        <dbReference type="EC" id="3.2.1.26"/>
    </reaction>
</comment>
<dbReference type="GO" id="GO:0005775">
    <property type="term" value="C:vacuolar lumen"/>
    <property type="evidence" value="ECO:0007669"/>
    <property type="project" value="UniProtKB-SubCell"/>
</dbReference>
<keyword evidence="25" id="KW-1185">Reference proteome</keyword>
<evidence type="ECO:0000256" key="11">
    <source>
        <dbReference type="ARBA" id="ARBA00022989"/>
    </source>
</evidence>
<feature type="domain" description="Beta-fructofuranosidase N-terminal" evidence="23">
    <location>
        <begin position="16"/>
        <end position="120"/>
    </location>
</feature>
<feature type="domain" description="Glycosyl hydrolase family 32 N-terminal" evidence="21">
    <location>
        <begin position="128"/>
        <end position="443"/>
    </location>
</feature>
<dbReference type="InterPro" id="IPR013189">
    <property type="entry name" value="Glyco_hydro_32_C"/>
</dbReference>
<protein>
    <recommendedName>
        <fullName evidence="15">Acid beta-fructofuranosidase</fullName>
        <ecNumber evidence="6">3.2.1.26</ecNumber>
    </recommendedName>
    <alternativeName>
        <fullName evidence="18">Acid invertase</fullName>
    </alternativeName>
    <alternativeName>
        <fullName evidence="16">Acid sucrose hydrolase</fullName>
    </alternativeName>
    <alternativeName>
        <fullName evidence="17">Vacuolar invertase</fullName>
    </alternativeName>
</protein>
<dbReference type="InterPro" id="IPR021792">
    <property type="entry name" value="Beta-fructofuranosidase_N"/>
</dbReference>
<keyword evidence="8 20" id="KW-0812">Transmembrane</keyword>
<feature type="domain" description="Glycosyl hydrolase family 32 C-terminal" evidence="22">
    <location>
        <begin position="446"/>
        <end position="637"/>
    </location>
</feature>
<dbReference type="Pfam" id="PF08244">
    <property type="entry name" value="Glyco_hydro_32C"/>
    <property type="match status" value="1"/>
</dbReference>
<evidence type="ECO:0000256" key="2">
    <source>
        <dbReference type="ARBA" id="ARBA00004410"/>
    </source>
</evidence>
<comment type="similarity">
    <text evidence="5 19">Belongs to the glycosyl hydrolase 32 family.</text>
</comment>
<comment type="subcellular location">
    <subcellularLocation>
        <location evidence="3">Membrane</location>
        <topology evidence="3">Single-pass type II membrane protein</topology>
    </subcellularLocation>
    <subcellularLocation>
        <location evidence="2">Vacuole lumen</location>
    </subcellularLocation>
</comment>
<keyword evidence="9 19" id="KW-0378">Hydrolase</keyword>
<evidence type="ECO:0000256" key="14">
    <source>
        <dbReference type="ARBA" id="ARBA00023295"/>
    </source>
</evidence>
<keyword evidence="14 19" id="KW-0326">Glycosidase</keyword>
<evidence type="ECO:0000256" key="19">
    <source>
        <dbReference type="RuleBase" id="RU362110"/>
    </source>
</evidence>
<name>A0AAN9K0I3_CANGL</name>
<evidence type="ECO:0000259" key="22">
    <source>
        <dbReference type="Pfam" id="PF08244"/>
    </source>
</evidence>
<dbReference type="InterPro" id="IPR013320">
    <property type="entry name" value="ConA-like_dom_sf"/>
</dbReference>
<evidence type="ECO:0000256" key="13">
    <source>
        <dbReference type="ARBA" id="ARBA00023145"/>
    </source>
</evidence>
<dbReference type="FunFam" id="2.115.10.20:FF:000001">
    <property type="entry name" value="Beta-fructofuranosidase, insoluble isoenzyme CWINV1"/>
    <property type="match status" value="1"/>
</dbReference>
<dbReference type="Gene3D" id="2.60.120.560">
    <property type="entry name" value="Exo-inulinase, domain 1"/>
    <property type="match status" value="1"/>
</dbReference>
<keyword evidence="13" id="KW-0865">Zymogen</keyword>
<organism evidence="24 25">
    <name type="scientific">Canavalia gladiata</name>
    <name type="common">Sword bean</name>
    <name type="synonym">Dolichos gladiatus</name>
    <dbReference type="NCBI Taxonomy" id="3824"/>
    <lineage>
        <taxon>Eukaryota</taxon>
        <taxon>Viridiplantae</taxon>
        <taxon>Streptophyta</taxon>
        <taxon>Embryophyta</taxon>
        <taxon>Tracheophyta</taxon>
        <taxon>Spermatophyta</taxon>
        <taxon>Magnoliopsida</taxon>
        <taxon>eudicotyledons</taxon>
        <taxon>Gunneridae</taxon>
        <taxon>Pentapetalae</taxon>
        <taxon>rosids</taxon>
        <taxon>fabids</taxon>
        <taxon>Fabales</taxon>
        <taxon>Fabaceae</taxon>
        <taxon>Papilionoideae</taxon>
        <taxon>50 kb inversion clade</taxon>
        <taxon>NPAAA clade</taxon>
        <taxon>indigoferoid/millettioid clade</taxon>
        <taxon>Phaseoleae</taxon>
        <taxon>Canavalia</taxon>
    </lineage>
</organism>
<feature type="transmembrane region" description="Helical" evidence="20">
    <location>
        <begin position="37"/>
        <end position="56"/>
    </location>
</feature>
<dbReference type="SMART" id="SM00640">
    <property type="entry name" value="Glyco_32"/>
    <property type="match status" value="1"/>
</dbReference>
<evidence type="ECO:0000256" key="10">
    <source>
        <dbReference type="ARBA" id="ARBA00022968"/>
    </source>
</evidence>
<evidence type="ECO:0000256" key="16">
    <source>
        <dbReference type="ARBA" id="ARBA00080765"/>
    </source>
</evidence>
<dbReference type="GO" id="GO:0004564">
    <property type="term" value="F:beta-fructofuranosidase activity"/>
    <property type="evidence" value="ECO:0007669"/>
    <property type="project" value="UniProtKB-EC"/>
</dbReference>
<dbReference type="PANTHER" id="PTHR31953">
    <property type="entry name" value="BETA-FRUCTOFURANOSIDASE, INSOLUBLE ISOENZYME CWINV1-RELATED"/>
    <property type="match status" value="1"/>
</dbReference>
<dbReference type="FunFam" id="2.60.120.560:FF:000002">
    <property type="entry name" value="Beta-fructofuranosidase, insoluble isoenzyme CWINV1"/>
    <property type="match status" value="1"/>
</dbReference>
<evidence type="ECO:0000256" key="7">
    <source>
        <dbReference type="ARBA" id="ARBA00022554"/>
    </source>
</evidence>
<sequence>MGSPATMAPSSHLPCSYIPLPDEPHSPEKPRRLVKELLLIFCGFLVIASLVAFNGYRAYSKGHGDGSLATLTSNESETVTWSTSQPVSRGVSAGVSEKSNRLFSTNNANGESYPWNNSMLSWQRTAFHFQPDKNWMNGPMYYKGWYHFFYQYNPKGAVWGDIVWGHAVSRDLIHWLHLPLAMVADQWYDKNGVWTGSATILPDGQVIMLYTGSTNESVQVQNLAYPADLSDPLLIDWVKYPSNPVLFPPPGIAPKDFRDPTTAWLTSEGKWRISIGSKLHKTGVALVYDTLDFKSFERVQGLLHAVPATGMWECVDFYPVSSKHENGLDTSVNGGDVKHVMKVSLDDDRHDYYAVGTYDEKKVKFVPDDFNNDVGIGLRYDYGIFYASKTFYDQQKGRRVLWGWIGESDSEFADVAKGWASLQGIPRTVMLDKKTGTNLLQWPVAEVESLRLRSDEFQDLKAEPGSVVSLDIGTATQLDIEAEFEIEKEALEKSAESNMEYRCRTSGGAGERGALGPFGLLVLADEALSEYTPVYFYVVKGSDGHLKTSFCSDQSRSSVANDVDKKIFGSFVPVLKDEKLSVRILVDHSIVESFGQGGRTCVTSRVYPTRAIYGGARLFLFNNATEVTVTATLKIWQMNSAFIRRFHPDQTI</sequence>
<evidence type="ECO:0000259" key="21">
    <source>
        <dbReference type="Pfam" id="PF00251"/>
    </source>
</evidence>
<dbReference type="SUPFAM" id="SSF49899">
    <property type="entry name" value="Concanavalin A-like lectins/glucanases"/>
    <property type="match status" value="1"/>
</dbReference>
<evidence type="ECO:0000256" key="9">
    <source>
        <dbReference type="ARBA" id="ARBA00022801"/>
    </source>
</evidence>
<comment type="caution">
    <text evidence="24">The sequence shown here is derived from an EMBL/GenBank/DDBJ whole genome shotgun (WGS) entry which is preliminary data.</text>
</comment>
<keyword evidence="10" id="KW-0735">Signal-anchor</keyword>
<evidence type="ECO:0000256" key="18">
    <source>
        <dbReference type="ARBA" id="ARBA00082853"/>
    </source>
</evidence>
<dbReference type="EC" id="3.2.1.26" evidence="6"/>
<keyword evidence="11 20" id="KW-1133">Transmembrane helix</keyword>
<dbReference type="SUPFAM" id="SSF75005">
    <property type="entry name" value="Arabinanase/levansucrase/invertase"/>
    <property type="match status" value="1"/>
</dbReference>
<dbReference type="InterPro" id="IPR013148">
    <property type="entry name" value="Glyco_hydro_32_N"/>
</dbReference>
<dbReference type="Proteomes" id="UP001367508">
    <property type="component" value="Unassembled WGS sequence"/>
</dbReference>
<evidence type="ECO:0000313" key="24">
    <source>
        <dbReference type="EMBL" id="KAK7307799.1"/>
    </source>
</evidence>
<dbReference type="InterPro" id="IPR023296">
    <property type="entry name" value="Glyco_hydro_beta-prop_sf"/>
</dbReference>
<evidence type="ECO:0000256" key="12">
    <source>
        <dbReference type="ARBA" id="ARBA00023136"/>
    </source>
</evidence>
<dbReference type="Pfam" id="PF11837">
    <property type="entry name" value="INV_N"/>
    <property type="match status" value="1"/>
</dbReference>
<evidence type="ECO:0000256" key="3">
    <source>
        <dbReference type="ARBA" id="ARBA00004606"/>
    </source>
</evidence>
<dbReference type="EMBL" id="JAYMYQ010000010">
    <property type="protein sequence ID" value="KAK7307799.1"/>
    <property type="molecule type" value="Genomic_DNA"/>
</dbReference>
<dbReference type="GO" id="GO:0016020">
    <property type="term" value="C:membrane"/>
    <property type="evidence" value="ECO:0007669"/>
    <property type="project" value="UniProtKB-SubCell"/>
</dbReference>
<dbReference type="Pfam" id="PF00251">
    <property type="entry name" value="Glyco_hydro_32N"/>
    <property type="match status" value="1"/>
</dbReference>
<evidence type="ECO:0000256" key="4">
    <source>
        <dbReference type="ARBA" id="ARBA00004914"/>
    </source>
</evidence>
<dbReference type="CDD" id="cd18624">
    <property type="entry name" value="GH32_Fruct1-like"/>
    <property type="match status" value="1"/>
</dbReference>
<proteinExistence type="inferred from homology"/>
<keyword evidence="12 20" id="KW-0472">Membrane</keyword>
<evidence type="ECO:0000259" key="23">
    <source>
        <dbReference type="Pfam" id="PF11837"/>
    </source>
</evidence>
<dbReference type="InterPro" id="IPR001362">
    <property type="entry name" value="Glyco_hydro_32"/>
</dbReference>
<evidence type="ECO:0000256" key="8">
    <source>
        <dbReference type="ARBA" id="ARBA00022692"/>
    </source>
</evidence>
<comment type="pathway">
    <text evidence="4">Glycan biosynthesis; sucrose metabolism.</text>
</comment>
<reference evidence="24 25" key="1">
    <citation type="submission" date="2024-01" db="EMBL/GenBank/DDBJ databases">
        <title>The genomes of 5 underutilized Papilionoideae crops provide insights into root nodulation and disease resistanc.</title>
        <authorList>
            <person name="Jiang F."/>
        </authorList>
    </citation>
    <scope>NUCLEOTIDE SEQUENCE [LARGE SCALE GENOMIC DNA]</scope>
    <source>
        <strain evidence="24">LVBAO_FW01</strain>
        <tissue evidence="24">Leaves</tissue>
    </source>
</reference>
<evidence type="ECO:0000256" key="5">
    <source>
        <dbReference type="ARBA" id="ARBA00009902"/>
    </source>
</evidence>
<evidence type="ECO:0000256" key="17">
    <source>
        <dbReference type="ARBA" id="ARBA00080776"/>
    </source>
</evidence>
<dbReference type="GO" id="GO:0005975">
    <property type="term" value="P:carbohydrate metabolic process"/>
    <property type="evidence" value="ECO:0007669"/>
    <property type="project" value="InterPro"/>
</dbReference>
<evidence type="ECO:0000256" key="6">
    <source>
        <dbReference type="ARBA" id="ARBA00012758"/>
    </source>
</evidence>
<gene>
    <name evidence="24" type="ORF">VNO77_41178</name>
</gene>
<evidence type="ECO:0000256" key="1">
    <source>
        <dbReference type="ARBA" id="ARBA00000094"/>
    </source>
</evidence>
<evidence type="ECO:0000256" key="20">
    <source>
        <dbReference type="SAM" id="Phobius"/>
    </source>
</evidence>
<dbReference type="InterPro" id="IPR050551">
    <property type="entry name" value="Fructan_Metab_Enzymes"/>
</dbReference>